<dbReference type="InterPro" id="IPR000709">
    <property type="entry name" value="Leu_Ile_Val-bd"/>
</dbReference>
<keyword evidence="4" id="KW-0029">Amino-acid transport</keyword>
<comment type="similarity">
    <text evidence="1">Belongs to the leucine-binding protein family.</text>
</comment>
<evidence type="ECO:0000256" key="3">
    <source>
        <dbReference type="ARBA" id="ARBA00022729"/>
    </source>
</evidence>
<dbReference type="EMBL" id="JAUSWJ010000001">
    <property type="protein sequence ID" value="MDQ0518605.1"/>
    <property type="molecule type" value="Genomic_DNA"/>
</dbReference>
<dbReference type="InterPro" id="IPR028082">
    <property type="entry name" value="Peripla_BP_I"/>
</dbReference>
<evidence type="ECO:0000256" key="1">
    <source>
        <dbReference type="ARBA" id="ARBA00010062"/>
    </source>
</evidence>
<evidence type="ECO:0000256" key="2">
    <source>
        <dbReference type="ARBA" id="ARBA00022448"/>
    </source>
</evidence>
<keyword evidence="2" id="KW-0813">Transport</keyword>
<comment type="caution">
    <text evidence="6">The sequence shown here is derived from an EMBL/GenBank/DDBJ whole genome shotgun (WGS) entry which is preliminary data.</text>
</comment>
<dbReference type="CDD" id="cd06342">
    <property type="entry name" value="PBP1_ABC_LIVBP-like"/>
    <property type="match status" value="1"/>
</dbReference>
<feature type="domain" description="Leucine-binding protein" evidence="5">
    <location>
        <begin position="27"/>
        <end position="361"/>
    </location>
</feature>
<dbReference type="InterPro" id="IPR028081">
    <property type="entry name" value="Leu-bd"/>
</dbReference>
<sequence>MPRLPIAPIATAVFIALAIPAAALADIRIAVIAPLSGPYQPLGEEIKAGAARAVEDINAAGGIGGEKLRLDTADDGCRPDNAAGDATKAAARGTVFVVGHVCAAAAEAAADIYADKGILAVTPAVTADGFTDHRPGPAILRLAARDDAQGAVAGAFLARAHGKERIAILSDGSPYGRALADAVQAGLNAAGVKEARFDSFAPGAKDYGGLVDVMIDDGIGVLFVAGYDADAALIATAIKARKARIVLMGGDALGTGEFAAAAGDAATGTLFTGFTDWRASPAAAEVAAKLSAAGIEPRNFVLPSYAAVQLFAAARAATGSDKGGDLAAWLGSHSVDTVIGPVAFDPKGDARLPGFTVYRWDGETFAPLPES</sequence>
<dbReference type="PANTHER" id="PTHR47151">
    <property type="entry name" value="LEU/ILE/VAL-BINDING ABC TRANSPORTER SUBUNIT"/>
    <property type="match status" value="1"/>
</dbReference>
<dbReference type="SUPFAM" id="SSF53822">
    <property type="entry name" value="Periplasmic binding protein-like I"/>
    <property type="match status" value="1"/>
</dbReference>
<keyword evidence="3" id="KW-0732">Signal</keyword>
<dbReference type="PANTHER" id="PTHR47151:SF2">
    <property type="entry name" value="AMINO ACID BINDING PROTEIN"/>
    <property type="match status" value="1"/>
</dbReference>
<dbReference type="Proteomes" id="UP001223743">
    <property type="component" value="Unassembled WGS sequence"/>
</dbReference>
<gene>
    <name evidence="6" type="ORF">QO015_004218</name>
</gene>
<evidence type="ECO:0000313" key="6">
    <source>
        <dbReference type="EMBL" id="MDQ0518605.1"/>
    </source>
</evidence>
<evidence type="ECO:0000313" key="7">
    <source>
        <dbReference type="Proteomes" id="UP001223743"/>
    </source>
</evidence>
<organism evidence="6 7">
    <name type="scientific">Kaistia geumhonensis</name>
    <dbReference type="NCBI Taxonomy" id="410839"/>
    <lineage>
        <taxon>Bacteria</taxon>
        <taxon>Pseudomonadati</taxon>
        <taxon>Pseudomonadota</taxon>
        <taxon>Alphaproteobacteria</taxon>
        <taxon>Hyphomicrobiales</taxon>
        <taxon>Kaistiaceae</taxon>
        <taxon>Kaistia</taxon>
    </lineage>
</organism>
<dbReference type="RefSeq" id="WP_266284207.1">
    <property type="nucleotide sequence ID" value="NZ_JAPKNF010000004.1"/>
</dbReference>
<dbReference type="Gene3D" id="3.40.50.2300">
    <property type="match status" value="2"/>
</dbReference>
<dbReference type="PRINTS" id="PR00337">
    <property type="entry name" value="LEUILEVALBP"/>
</dbReference>
<accession>A0ABU0MCB2</accession>
<name>A0ABU0MCB2_9HYPH</name>
<evidence type="ECO:0000259" key="5">
    <source>
        <dbReference type="Pfam" id="PF13458"/>
    </source>
</evidence>
<evidence type="ECO:0000256" key="4">
    <source>
        <dbReference type="ARBA" id="ARBA00022970"/>
    </source>
</evidence>
<keyword evidence="7" id="KW-1185">Reference proteome</keyword>
<reference evidence="6 7" key="1">
    <citation type="submission" date="2023-07" db="EMBL/GenBank/DDBJ databases">
        <title>Genomic Encyclopedia of Type Strains, Phase IV (KMG-IV): sequencing the most valuable type-strain genomes for metagenomic binning, comparative biology and taxonomic classification.</title>
        <authorList>
            <person name="Goeker M."/>
        </authorList>
    </citation>
    <scope>NUCLEOTIDE SEQUENCE [LARGE SCALE GENOMIC DNA]</scope>
    <source>
        <strain evidence="6 7">B1-1</strain>
    </source>
</reference>
<proteinExistence type="inferred from homology"/>
<protein>
    <submittedName>
        <fullName evidence="6">Branched-chain amino acid transport system substrate-binding protein</fullName>
    </submittedName>
</protein>
<dbReference type="Pfam" id="PF13458">
    <property type="entry name" value="Peripla_BP_6"/>
    <property type="match status" value="1"/>
</dbReference>